<evidence type="ECO:0000256" key="5">
    <source>
        <dbReference type="ARBA" id="ARBA00023242"/>
    </source>
</evidence>
<evidence type="ECO:0000256" key="2">
    <source>
        <dbReference type="ARBA" id="ARBA00022723"/>
    </source>
</evidence>
<gene>
    <name evidence="8" type="ORF">HMPREF1541_09697</name>
</gene>
<dbReference type="SMART" id="SM00906">
    <property type="entry name" value="Fungal_trans"/>
    <property type="match status" value="1"/>
</dbReference>
<evidence type="ECO:0000256" key="3">
    <source>
        <dbReference type="ARBA" id="ARBA00023015"/>
    </source>
</evidence>
<dbReference type="RefSeq" id="XP_008712592.1">
    <property type="nucleotide sequence ID" value="XM_008714370.1"/>
</dbReference>
<dbReference type="PANTHER" id="PTHR47338">
    <property type="entry name" value="ZN(II)2CYS6 TRANSCRIPTION FACTOR (EUROFUNG)-RELATED"/>
    <property type="match status" value="1"/>
</dbReference>
<dbReference type="EMBL" id="KB822713">
    <property type="protein sequence ID" value="ETN44822.1"/>
    <property type="molecule type" value="Genomic_DNA"/>
</dbReference>
<dbReference type="InterPro" id="IPR007219">
    <property type="entry name" value="XnlR_reg_dom"/>
</dbReference>
<dbReference type="GO" id="GO:0000981">
    <property type="term" value="F:DNA-binding transcription factor activity, RNA polymerase II-specific"/>
    <property type="evidence" value="ECO:0007669"/>
    <property type="project" value="InterPro"/>
</dbReference>
<dbReference type="InterPro" id="IPR050815">
    <property type="entry name" value="TF_fung"/>
</dbReference>
<dbReference type="eggNOG" id="ENOG502SJWB">
    <property type="taxonomic scope" value="Eukaryota"/>
</dbReference>
<protein>
    <recommendedName>
        <fullName evidence="7">Xylanolytic transcriptional activator regulatory domain-containing protein</fullName>
    </recommendedName>
</protein>
<reference evidence="8 9" key="1">
    <citation type="submission" date="2013-03" db="EMBL/GenBank/DDBJ databases">
        <title>The Genome Sequence of Phialophora europaea CBS 101466.</title>
        <authorList>
            <consortium name="The Broad Institute Genomics Platform"/>
            <person name="Cuomo C."/>
            <person name="de Hoog S."/>
            <person name="Gorbushina A."/>
            <person name="Walker B."/>
            <person name="Young S.K."/>
            <person name="Zeng Q."/>
            <person name="Gargeya S."/>
            <person name="Fitzgerald M."/>
            <person name="Haas B."/>
            <person name="Abouelleil A."/>
            <person name="Allen A.W."/>
            <person name="Alvarado L."/>
            <person name="Arachchi H.M."/>
            <person name="Berlin A.M."/>
            <person name="Chapman S.B."/>
            <person name="Gainer-Dewar J."/>
            <person name="Goldberg J."/>
            <person name="Griggs A."/>
            <person name="Gujja S."/>
            <person name="Hansen M."/>
            <person name="Howarth C."/>
            <person name="Imamovic A."/>
            <person name="Ireland A."/>
            <person name="Larimer J."/>
            <person name="McCowan C."/>
            <person name="Murphy C."/>
            <person name="Pearson M."/>
            <person name="Poon T.W."/>
            <person name="Priest M."/>
            <person name="Roberts A."/>
            <person name="Saif S."/>
            <person name="Shea T."/>
            <person name="Sisk P."/>
            <person name="Sykes S."/>
            <person name="Wortman J."/>
            <person name="Nusbaum C."/>
            <person name="Birren B."/>
        </authorList>
    </citation>
    <scope>NUCLEOTIDE SEQUENCE [LARGE SCALE GENOMIC DNA]</scope>
    <source>
        <strain evidence="8 9">CBS 101466</strain>
    </source>
</reference>
<evidence type="ECO:0000313" key="8">
    <source>
        <dbReference type="EMBL" id="ETN44822.1"/>
    </source>
</evidence>
<dbReference type="GO" id="GO:0005634">
    <property type="term" value="C:nucleus"/>
    <property type="evidence" value="ECO:0007669"/>
    <property type="project" value="UniProtKB-SubCell"/>
</dbReference>
<dbReference type="GO" id="GO:0006351">
    <property type="term" value="P:DNA-templated transcription"/>
    <property type="evidence" value="ECO:0007669"/>
    <property type="project" value="InterPro"/>
</dbReference>
<evidence type="ECO:0000256" key="6">
    <source>
        <dbReference type="SAM" id="MobiDB-lite"/>
    </source>
</evidence>
<dbReference type="PANTHER" id="PTHR47338:SF16">
    <property type="entry name" value="TRANSCRIPTION FACTOR, PUTATIVE (AFU_ORTHOLOGUE AFUA_2G09360)-RELATED"/>
    <property type="match status" value="1"/>
</dbReference>
<dbReference type="GO" id="GO:0003677">
    <property type="term" value="F:DNA binding"/>
    <property type="evidence" value="ECO:0007669"/>
    <property type="project" value="InterPro"/>
</dbReference>
<keyword evidence="4" id="KW-0804">Transcription</keyword>
<dbReference type="HOGENOM" id="CLU_026304_1_0_1"/>
<keyword evidence="9" id="KW-1185">Reference proteome</keyword>
<feature type="domain" description="Xylanolytic transcriptional activator regulatory" evidence="7">
    <location>
        <begin position="184"/>
        <end position="253"/>
    </location>
</feature>
<dbReference type="InParanoid" id="W2S820"/>
<dbReference type="VEuPathDB" id="FungiDB:HMPREF1541_09697"/>
<dbReference type="Pfam" id="PF04082">
    <property type="entry name" value="Fungal_trans"/>
    <property type="match status" value="1"/>
</dbReference>
<comment type="subcellular location">
    <subcellularLocation>
        <location evidence="1">Nucleus</location>
    </subcellularLocation>
</comment>
<dbReference type="Proteomes" id="UP000030752">
    <property type="component" value="Unassembled WGS sequence"/>
</dbReference>
<keyword evidence="2" id="KW-0479">Metal-binding</keyword>
<proteinExistence type="predicted"/>
<sequence>MNVGMCAVFVSRFKLMATQNSQKKVSNSVSLRTILAQATSKVPRTPHLVPRAPRDTSTPAINGSPRGASELNNASQSIEVRLDLVDLYFKHIHDKHHSIFHRPSIEETLQHGRLPEILLYAMMALGARFSEQPEFAATKPRHRGSNYAEKAAAMLDMTSISIETIQACILLGTIAFAGSKMEAEALYYSVATRLALLLDLPNRPTTTEIERQINLRVWWTLYMIDIWSSTGLHLPRQFGYSEHVPLPTEESHFLHLPQPSHSNLSPTAASIWGEMAHLAHIWAEIHEVNKASVAGLTSPTTLNSSVATLSAKLQNWSASLHPHLTCTQANLTRYAALGLGSAFAALHLGYHYYNEVLFYQFLSPDTYHPPVVSTAHFSASCKLHARHFCDLLYLCNSLPDCAPLYVMVGHMLVVTSTVYMHSLLFSAVEEDIAAARARLEHNFEILTRLQSYWVELDVSLSRLKAFHNACRISSEQSFRLDRWMLSFLLEHGVPVTEKFVVRDEAADGSDDVGERRVADTRVVLAPGEGMSDTSGSPHLTLQDWYHQTFVA</sequence>
<evidence type="ECO:0000259" key="7">
    <source>
        <dbReference type="SMART" id="SM00906"/>
    </source>
</evidence>
<feature type="region of interest" description="Disordered" evidence="6">
    <location>
        <begin position="45"/>
        <end position="72"/>
    </location>
</feature>
<keyword evidence="3" id="KW-0805">Transcription regulation</keyword>
<accession>W2S820</accession>
<organism evidence="8 9">
    <name type="scientific">Cyphellophora europaea (strain CBS 101466)</name>
    <name type="common">Phialophora europaea</name>
    <dbReference type="NCBI Taxonomy" id="1220924"/>
    <lineage>
        <taxon>Eukaryota</taxon>
        <taxon>Fungi</taxon>
        <taxon>Dikarya</taxon>
        <taxon>Ascomycota</taxon>
        <taxon>Pezizomycotina</taxon>
        <taxon>Eurotiomycetes</taxon>
        <taxon>Chaetothyriomycetidae</taxon>
        <taxon>Chaetothyriales</taxon>
        <taxon>Cyphellophoraceae</taxon>
        <taxon>Cyphellophora</taxon>
    </lineage>
</organism>
<dbReference type="AlphaFoldDB" id="W2S820"/>
<name>W2S820_CYPE1</name>
<dbReference type="GeneID" id="19977036"/>
<keyword evidence="5" id="KW-0539">Nucleus</keyword>
<dbReference type="CDD" id="cd12148">
    <property type="entry name" value="fungal_TF_MHR"/>
    <property type="match status" value="1"/>
</dbReference>
<evidence type="ECO:0000256" key="1">
    <source>
        <dbReference type="ARBA" id="ARBA00004123"/>
    </source>
</evidence>
<evidence type="ECO:0000256" key="4">
    <source>
        <dbReference type="ARBA" id="ARBA00023163"/>
    </source>
</evidence>
<evidence type="ECO:0000313" key="9">
    <source>
        <dbReference type="Proteomes" id="UP000030752"/>
    </source>
</evidence>
<dbReference type="OrthoDB" id="1924787at2759"/>
<dbReference type="GO" id="GO:0008270">
    <property type="term" value="F:zinc ion binding"/>
    <property type="evidence" value="ECO:0007669"/>
    <property type="project" value="InterPro"/>
</dbReference>